<dbReference type="PANTHER" id="PTHR34502:SF4">
    <property type="entry name" value="DUF6594 DOMAIN-CONTAINING PROTEIN"/>
    <property type="match status" value="1"/>
</dbReference>
<evidence type="ECO:0000313" key="3">
    <source>
        <dbReference type="EMBL" id="KAK3386253.1"/>
    </source>
</evidence>
<feature type="domain" description="DUF6594" evidence="2">
    <location>
        <begin position="14"/>
        <end position="281"/>
    </location>
</feature>
<dbReference type="PANTHER" id="PTHR34502">
    <property type="entry name" value="DUF6594 DOMAIN-CONTAINING PROTEIN-RELATED"/>
    <property type="match status" value="1"/>
</dbReference>
<keyword evidence="4" id="KW-1185">Reference proteome</keyword>
<evidence type="ECO:0000256" key="1">
    <source>
        <dbReference type="SAM" id="Phobius"/>
    </source>
</evidence>
<organism evidence="3 4">
    <name type="scientific">Sordaria brevicollis</name>
    <dbReference type="NCBI Taxonomy" id="83679"/>
    <lineage>
        <taxon>Eukaryota</taxon>
        <taxon>Fungi</taxon>
        <taxon>Dikarya</taxon>
        <taxon>Ascomycota</taxon>
        <taxon>Pezizomycotina</taxon>
        <taxon>Sordariomycetes</taxon>
        <taxon>Sordariomycetidae</taxon>
        <taxon>Sordariales</taxon>
        <taxon>Sordariaceae</taxon>
        <taxon>Sordaria</taxon>
    </lineage>
</organism>
<keyword evidence="1" id="KW-0812">Transmembrane</keyword>
<keyword evidence="1" id="KW-0472">Membrane</keyword>
<evidence type="ECO:0000259" key="2">
    <source>
        <dbReference type="Pfam" id="PF20237"/>
    </source>
</evidence>
<dbReference type="InterPro" id="IPR046529">
    <property type="entry name" value="DUF6594"/>
</dbReference>
<proteinExistence type="predicted"/>
<keyword evidence="1" id="KW-1133">Transmembrane helix</keyword>
<dbReference type="Pfam" id="PF20237">
    <property type="entry name" value="DUF6594"/>
    <property type="match status" value="1"/>
</dbReference>
<feature type="transmembrane region" description="Helical" evidence="1">
    <location>
        <begin position="218"/>
        <end position="240"/>
    </location>
</feature>
<dbReference type="AlphaFoldDB" id="A0AAE0NR88"/>
<reference evidence="3" key="1">
    <citation type="journal article" date="2023" name="Mol. Phylogenet. Evol.">
        <title>Genome-scale phylogeny and comparative genomics of the fungal order Sordariales.</title>
        <authorList>
            <person name="Hensen N."/>
            <person name="Bonometti L."/>
            <person name="Westerberg I."/>
            <person name="Brannstrom I.O."/>
            <person name="Guillou S."/>
            <person name="Cros-Aarteil S."/>
            <person name="Calhoun S."/>
            <person name="Haridas S."/>
            <person name="Kuo A."/>
            <person name="Mondo S."/>
            <person name="Pangilinan J."/>
            <person name="Riley R."/>
            <person name="LaButti K."/>
            <person name="Andreopoulos B."/>
            <person name="Lipzen A."/>
            <person name="Chen C."/>
            <person name="Yan M."/>
            <person name="Daum C."/>
            <person name="Ng V."/>
            <person name="Clum A."/>
            <person name="Steindorff A."/>
            <person name="Ohm R.A."/>
            <person name="Martin F."/>
            <person name="Silar P."/>
            <person name="Natvig D.O."/>
            <person name="Lalanne C."/>
            <person name="Gautier V."/>
            <person name="Ament-Velasquez S.L."/>
            <person name="Kruys A."/>
            <person name="Hutchinson M.I."/>
            <person name="Powell A.J."/>
            <person name="Barry K."/>
            <person name="Miller A.N."/>
            <person name="Grigoriev I.V."/>
            <person name="Debuchy R."/>
            <person name="Gladieux P."/>
            <person name="Hiltunen Thoren M."/>
            <person name="Johannesson H."/>
        </authorList>
    </citation>
    <scope>NUCLEOTIDE SEQUENCE</scope>
    <source>
        <strain evidence="3">FGSC 1904</strain>
    </source>
</reference>
<evidence type="ECO:0000313" key="4">
    <source>
        <dbReference type="Proteomes" id="UP001281003"/>
    </source>
</evidence>
<feature type="transmembrane region" description="Helical" evidence="1">
    <location>
        <begin position="246"/>
        <end position="266"/>
    </location>
</feature>
<name>A0AAE0NR88_SORBR</name>
<accession>A0AAE0NR88</accession>
<sequence length="290" mass="32826">MTNTQPLYGYVDGYPSLAAFIASHKDGTAAIYKRFDRLAARNLLLLQSELADLEFQLDQFDFEDRRTGETMQSLRNWEEFKERAATTDPSRMDLVKKIRETLKEYREALFFESSLAKIPPPDARTLKAFRYNFFHGVHDKWTRTTFPTLGGSSASVYDDTDDLVVLHGTGEPIDRMSRLLAHSISYLAPLFQGTSTRSGQDLYDENVFHTTEKRLARYITWLSTFLAVLLLVCPITVLYTVESDKLKLGLIALFTVLFGGSVELLSNAKRAEIFASTAACVFLIPLSIFS</sequence>
<dbReference type="EMBL" id="JAUTDP010000021">
    <property type="protein sequence ID" value="KAK3386253.1"/>
    <property type="molecule type" value="Genomic_DNA"/>
</dbReference>
<gene>
    <name evidence="3" type="ORF">B0T20DRAFT_427706</name>
</gene>
<feature type="transmembrane region" description="Helical" evidence="1">
    <location>
        <begin position="273"/>
        <end position="289"/>
    </location>
</feature>
<comment type="caution">
    <text evidence="3">The sequence shown here is derived from an EMBL/GenBank/DDBJ whole genome shotgun (WGS) entry which is preliminary data.</text>
</comment>
<reference evidence="3" key="2">
    <citation type="submission" date="2023-07" db="EMBL/GenBank/DDBJ databases">
        <authorList>
            <consortium name="Lawrence Berkeley National Laboratory"/>
            <person name="Haridas S."/>
            <person name="Hensen N."/>
            <person name="Bonometti L."/>
            <person name="Westerberg I."/>
            <person name="Brannstrom I.O."/>
            <person name="Guillou S."/>
            <person name="Cros-Aarteil S."/>
            <person name="Calhoun S."/>
            <person name="Kuo A."/>
            <person name="Mondo S."/>
            <person name="Pangilinan J."/>
            <person name="Riley R."/>
            <person name="LaButti K."/>
            <person name="Andreopoulos B."/>
            <person name="Lipzen A."/>
            <person name="Chen C."/>
            <person name="Yanf M."/>
            <person name="Daum C."/>
            <person name="Ng V."/>
            <person name="Clum A."/>
            <person name="Steindorff A."/>
            <person name="Ohm R."/>
            <person name="Martin F."/>
            <person name="Silar P."/>
            <person name="Natvig D."/>
            <person name="Lalanne C."/>
            <person name="Gautier V."/>
            <person name="Ament-velasquez S.L."/>
            <person name="Kruys A."/>
            <person name="Hutchinson M.I."/>
            <person name="Powell A.J."/>
            <person name="Barry K."/>
            <person name="Miller A.N."/>
            <person name="Grigoriev I.V."/>
            <person name="Debuchy R."/>
            <person name="Gladieux P."/>
            <person name="Thoren M.H."/>
            <person name="Johannesson H."/>
        </authorList>
    </citation>
    <scope>NUCLEOTIDE SEQUENCE</scope>
    <source>
        <strain evidence="3">FGSC 1904</strain>
    </source>
</reference>
<dbReference type="Proteomes" id="UP001281003">
    <property type="component" value="Unassembled WGS sequence"/>
</dbReference>
<protein>
    <recommendedName>
        <fullName evidence="2">DUF6594 domain-containing protein</fullName>
    </recommendedName>
</protein>